<dbReference type="GO" id="GO:0005737">
    <property type="term" value="C:cytoplasm"/>
    <property type="evidence" value="ECO:0007669"/>
    <property type="project" value="UniProtKB-SubCell"/>
</dbReference>
<organism evidence="17 18">
    <name type="scientific">Xanthomonas boreopolis</name>
    <dbReference type="NCBI Taxonomy" id="86183"/>
    <lineage>
        <taxon>Bacteria</taxon>
        <taxon>Pseudomonadati</taxon>
        <taxon>Pseudomonadota</taxon>
        <taxon>Gammaproteobacteria</taxon>
        <taxon>Lysobacterales</taxon>
        <taxon>Lysobacteraceae</taxon>
        <taxon>Xanthomonas</taxon>
    </lineage>
</organism>
<dbReference type="PANTHER" id="PTHR42945">
    <property type="entry name" value="HISTIDINE BIOSYNTHESIS BIFUNCTIONAL PROTEIN"/>
    <property type="match status" value="1"/>
</dbReference>
<dbReference type="GO" id="GO:0005524">
    <property type="term" value="F:ATP binding"/>
    <property type="evidence" value="ECO:0007669"/>
    <property type="project" value="UniProtKB-KW"/>
</dbReference>
<keyword evidence="18" id="KW-1185">Reference proteome</keyword>
<comment type="catalytic activity">
    <reaction evidence="2 15">
        <text>1-(5-phospho-beta-D-ribosyl)-ATP + H2O = 1-(5-phospho-beta-D-ribosyl)-5'-AMP + diphosphate + H(+)</text>
        <dbReference type="Rhea" id="RHEA:22828"/>
        <dbReference type="ChEBI" id="CHEBI:15377"/>
        <dbReference type="ChEBI" id="CHEBI:15378"/>
        <dbReference type="ChEBI" id="CHEBI:33019"/>
        <dbReference type="ChEBI" id="CHEBI:59457"/>
        <dbReference type="ChEBI" id="CHEBI:73183"/>
        <dbReference type="EC" id="3.6.1.31"/>
    </reaction>
</comment>
<dbReference type="InterPro" id="IPR008179">
    <property type="entry name" value="HisE"/>
</dbReference>
<dbReference type="HAMAP" id="MF_01019">
    <property type="entry name" value="HisIE"/>
    <property type="match status" value="1"/>
</dbReference>
<dbReference type="Proteomes" id="UP000623958">
    <property type="component" value="Unassembled WGS sequence"/>
</dbReference>
<evidence type="ECO:0000256" key="8">
    <source>
        <dbReference type="ARBA" id="ARBA00022490"/>
    </source>
</evidence>
<dbReference type="Pfam" id="PF01503">
    <property type="entry name" value="PRA-PH"/>
    <property type="match status" value="1"/>
</dbReference>
<dbReference type="NCBIfam" id="NF002747">
    <property type="entry name" value="PRK02759.1"/>
    <property type="match status" value="1"/>
</dbReference>
<gene>
    <name evidence="15 17" type="primary">hisI</name>
    <name evidence="15" type="synonym">hisIE</name>
    <name evidence="17" type="ORF">GCM10009090_00380</name>
</gene>
<keyword evidence="8 15" id="KW-0963">Cytoplasm</keyword>
<dbReference type="AlphaFoldDB" id="A0A919KGE5"/>
<protein>
    <recommendedName>
        <fullName evidence="15">Histidine biosynthesis bifunctional protein HisIE</fullName>
    </recommendedName>
    <domain>
        <recommendedName>
            <fullName evidence="15">Phosphoribosyl-AMP cyclohydrolase</fullName>
            <shortName evidence="15">PRA-CH</shortName>
            <ecNumber evidence="15">3.5.4.19</ecNumber>
        </recommendedName>
    </domain>
    <domain>
        <recommendedName>
            <fullName evidence="15">Phosphoribosyl-ATP pyrophosphatase</fullName>
            <shortName evidence="15">PRA-PH</shortName>
            <ecNumber evidence="15">3.6.1.31</ecNumber>
        </recommendedName>
    </domain>
</protein>
<keyword evidence="9 15" id="KW-0028">Amino-acid biosynthesis</keyword>
<evidence type="ECO:0000256" key="6">
    <source>
        <dbReference type="ARBA" id="ARBA00007731"/>
    </source>
</evidence>
<evidence type="ECO:0000256" key="3">
    <source>
        <dbReference type="ARBA" id="ARBA00004496"/>
    </source>
</evidence>
<evidence type="ECO:0000256" key="15">
    <source>
        <dbReference type="HAMAP-Rule" id="MF_01019"/>
    </source>
</evidence>
<comment type="subcellular location">
    <subcellularLocation>
        <location evidence="3 15">Cytoplasm</location>
    </subcellularLocation>
</comment>
<evidence type="ECO:0000256" key="10">
    <source>
        <dbReference type="ARBA" id="ARBA00022741"/>
    </source>
</evidence>
<keyword evidence="12 15" id="KW-0067">ATP-binding</keyword>
<evidence type="ECO:0000256" key="7">
    <source>
        <dbReference type="ARBA" id="ARBA00008299"/>
    </source>
</evidence>
<dbReference type="GO" id="GO:0000105">
    <property type="term" value="P:L-histidine biosynthetic process"/>
    <property type="evidence" value="ECO:0007669"/>
    <property type="project" value="UniProtKB-UniRule"/>
</dbReference>
<dbReference type="HAMAP" id="MF_01020">
    <property type="entry name" value="HisE"/>
    <property type="match status" value="1"/>
</dbReference>
<dbReference type="InterPro" id="IPR002496">
    <property type="entry name" value="PRib_AMP_CycHydrolase_dom"/>
</dbReference>
<evidence type="ECO:0000256" key="4">
    <source>
        <dbReference type="ARBA" id="ARBA00005169"/>
    </source>
</evidence>
<feature type="domain" description="Phosphoribosyl-AMP cyclohydrolase" evidence="16">
    <location>
        <begin position="35"/>
        <end position="107"/>
    </location>
</feature>
<reference evidence="17" key="2">
    <citation type="submission" date="2020-09" db="EMBL/GenBank/DDBJ databases">
        <authorList>
            <person name="Sun Q."/>
            <person name="Ohkuma M."/>
        </authorList>
    </citation>
    <scope>NUCLEOTIDE SEQUENCE</scope>
    <source>
        <strain evidence="17">JCM 13306</strain>
    </source>
</reference>
<reference evidence="17" key="1">
    <citation type="journal article" date="2014" name="Int. J. Syst. Evol. Microbiol.">
        <title>Complete genome sequence of Corynebacterium casei LMG S-19264T (=DSM 44701T), isolated from a smear-ripened cheese.</title>
        <authorList>
            <consortium name="US DOE Joint Genome Institute (JGI-PGF)"/>
            <person name="Walter F."/>
            <person name="Albersmeier A."/>
            <person name="Kalinowski J."/>
            <person name="Ruckert C."/>
        </authorList>
    </citation>
    <scope>NUCLEOTIDE SEQUENCE</scope>
    <source>
        <strain evidence="17">JCM 13306</strain>
    </source>
</reference>
<evidence type="ECO:0000256" key="5">
    <source>
        <dbReference type="ARBA" id="ARBA00005204"/>
    </source>
</evidence>
<comment type="similarity">
    <text evidence="6 15">In the C-terminal section; belongs to the PRA-PH family.</text>
</comment>
<dbReference type="Gene3D" id="3.10.20.810">
    <property type="entry name" value="Phosphoribosyl-AMP cyclohydrolase"/>
    <property type="match status" value="1"/>
</dbReference>
<comment type="caution">
    <text evidence="17">The sequence shown here is derived from an EMBL/GenBank/DDBJ whole genome shotgun (WGS) entry which is preliminary data.</text>
</comment>
<comment type="similarity">
    <text evidence="7 15">In the N-terminal section; belongs to the PRA-CH family.</text>
</comment>
<dbReference type="CDD" id="cd11534">
    <property type="entry name" value="NTP-PPase_HisIE_like"/>
    <property type="match status" value="1"/>
</dbReference>
<dbReference type="EC" id="3.5.4.19" evidence="15"/>
<feature type="region of interest" description="Phosphoribosyl-ATP pyrophosphohydrolase" evidence="15">
    <location>
        <begin position="125"/>
        <end position="213"/>
    </location>
</feature>
<accession>A0A919KGE5</accession>
<keyword evidence="11 15" id="KW-0378">Hydrolase</keyword>
<dbReference type="InterPro" id="IPR021130">
    <property type="entry name" value="PRib-ATP_PPHydrolase-like"/>
</dbReference>
<comment type="pathway">
    <text evidence="4 15">Amino-acid biosynthesis; L-histidine biosynthesis; L-histidine from 5-phospho-alpha-D-ribose 1-diphosphate: step 3/9.</text>
</comment>
<dbReference type="SUPFAM" id="SSF101386">
    <property type="entry name" value="all-alpha NTP pyrophosphatases"/>
    <property type="match status" value="1"/>
</dbReference>
<evidence type="ECO:0000259" key="16">
    <source>
        <dbReference type="Pfam" id="PF01502"/>
    </source>
</evidence>
<evidence type="ECO:0000313" key="17">
    <source>
        <dbReference type="EMBL" id="GHH46060.1"/>
    </source>
</evidence>
<feature type="region of interest" description="Phosphoribosyl-AMP cyclohydrolase" evidence="15">
    <location>
        <begin position="1"/>
        <end position="124"/>
    </location>
</feature>
<comment type="catalytic activity">
    <reaction evidence="1 15">
        <text>1-(5-phospho-beta-D-ribosyl)-5'-AMP + H2O = 1-(5-phospho-beta-D-ribosyl)-5-[(5-phospho-beta-D-ribosylamino)methylideneamino]imidazole-4-carboxamide</text>
        <dbReference type="Rhea" id="RHEA:20049"/>
        <dbReference type="ChEBI" id="CHEBI:15377"/>
        <dbReference type="ChEBI" id="CHEBI:58435"/>
        <dbReference type="ChEBI" id="CHEBI:59457"/>
        <dbReference type="EC" id="3.5.4.19"/>
    </reaction>
</comment>
<evidence type="ECO:0000313" key="18">
    <source>
        <dbReference type="Proteomes" id="UP000623958"/>
    </source>
</evidence>
<dbReference type="GO" id="GO:0004636">
    <property type="term" value="F:phosphoribosyl-ATP diphosphatase activity"/>
    <property type="evidence" value="ECO:0007669"/>
    <property type="project" value="UniProtKB-UniRule"/>
</dbReference>
<evidence type="ECO:0000256" key="14">
    <source>
        <dbReference type="ARBA" id="ARBA00023268"/>
    </source>
</evidence>
<dbReference type="GO" id="GO:0004635">
    <property type="term" value="F:phosphoribosyl-AMP cyclohydrolase activity"/>
    <property type="evidence" value="ECO:0007669"/>
    <property type="project" value="UniProtKB-UniRule"/>
</dbReference>
<dbReference type="RefSeq" id="WP_434028279.1">
    <property type="nucleotide sequence ID" value="NZ_BNBA01000001.1"/>
</dbReference>
<proteinExistence type="inferred from homology"/>
<keyword evidence="13 15" id="KW-0368">Histidine biosynthesis</keyword>
<evidence type="ECO:0000256" key="9">
    <source>
        <dbReference type="ARBA" id="ARBA00022605"/>
    </source>
</evidence>
<evidence type="ECO:0000256" key="1">
    <source>
        <dbReference type="ARBA" id="ARBA00000024"/>
    </source>
</evidence>
<dbReference type="InterPro" id="IPR038019">
    <property type="entry name" value="PRib_AMP_CycHydrolase_sf"/>
</dbReference>
<comment type="pathway">
    <text evidence="5 15">Amino-acid biosynthesis; L-histidine biosynthesis; L-histidine from 5-phospho-alpha-D-ribose 1-diphosphate: step 2/9.</text>
</comment>
<dbReference type="Pfam" id="PF01502">
    <property type="entry name" value="PRA-CH"/>
    <property type="match status" value="1"/>
</dbReference>
<evidence type="ECO:0000256" key="12">
    <source>
        <dbReference type="ARBA" id="ARBA00022840"/>
    </source>
</evidence>
<evidence type="ECO:0000256" key="11">
    <source>
        <dbReference type="ARBA" id="ARBA00022801"/>
    </source>
</evidence>
<sequence length="213" mass="22905">MCSDATTAPERLDWEKGGGLLPVVVQDADTLRVLMLGYMDAEALAATRASGHVTFYSRSKQRLWTKGESSGHFLDLISIDVDCDEDTLLVLARPRGPTCHTGRASCFPGAPGIEGAPSAPDVSFLGTLDALVAERERQRPEGSYTTRLFEKGTRRIAQKVGEEGVETALAGVAQGDEDLLGESADLLYHLIVLLRARGLSLADAVAVLESRHR</sequence>
<dbReference type="NCBIfam" id="TIGR03188">
    <property type="entry name" value="histidine_hisI"/>
    <property type="match status" value="1"/>
</dbReference>
<dbReference type="PANTHER" id="PTHR42945:SF9">
    <property type="entry name" value="HISTIDINE BIOSYNTHESIS BIFUNCTIONAL PROTEIN HISIE"/>
    <property type="match status" value="1"/>
</dbReference>
<evidence type="ECO:0000256" key="13">
    <source>
        <dbReference type="ARBA" id="ARBA00023102"/>
    </source>
</evidence>
<keyword evidence="10 15" id="KW-0547">Nucleotide-binding</keyword>
<dbReference type="EMBL" id="BNBA01000001">
    <property type="protein sequence ID" value="GHH46060.1"/>
    <property type="molecule type" value="Genomic_DNA"/>
</dbReference>
<keyword evidence="14 15" id="KW-0511">Multifunctional enzyme</keyword>
<dbReference type="InterPro" id="IPR023019">
    <property type="entry name" value="His_synth_HisIE"/>
</dbReference>
<dbReference type="SUPFAM" id="SSF141734">
    <property type="entry name" value="HisI-like"/>
    <property type="match status" value="1"/>
</dbReference>
<evidence type="ECO:0000256" key="2">
    <source>
        <dbReference type="ARBA" id="ARBA00001460"/>
    </source>
</evidence>
<dbReference type="FunFam" id="3.10.20.810:FF:000001">
    <property type="entry name" value="Histidine biosynthesis bifunctional protein HisIE"/>
    <property type="match status" value="1"/>
</dbReference>
<dbReference type="EC" id="3.6.1.31" evidence="15"/>
<name>A0A919KGE5_9XANT</name>
<dbReference type="Gene3D" id="1.10.287.1080">
    <property type="entry name" value="MazG-like"/>
    <property type="match status" value="1"/>
</dbReference>